<organism evidence="1">
    <name type="scientific">marine sediment metagenome</name>
    <dbReference type="NCBI Taxonomy" id="412755"/>
    <lineage>
        <taxon>unclassified sequences</taxon>
        <taxon>metagenomes</taxon>
        <taxon>ecological metagenomes</taxon>
    </lineage>
</organism>
<accession>X1VEV1</accession>
<proteinExistence type="predicted"/>
<dbReference type="InterPro" id="IPR016024">
    <property type="entry name" value="ARM-type_fold"/>
</dbReference>
<sequence>LPAPKKRVPLSVPEYHVDKKTEKRIKKDLTEVEKICQNSESLDVVGKSTMIQSARLIDLGKVASPVLVSVIQDKTKNWKFRYWAVDLLGYIEDEKNILALIAVIEDSADEEKIRFCALQSIAEMANPEAVEYLEVAEQIVENGALKEEITKVMEKLGKRE</sequence>
<gene>
    <name evidence="1" type="ORF">S12H4_51285</name>
</gene>
<name>X1VEV1_9ZZZZ</name>
<protein>
    <recommendedName>
        <fullName evidence="2">HEAT repeat domain-containing protein</fullName>
    </recommendedName>
</protein>
<dbReference type="Gene3D" id="1.25.10.10">
    <property type="entry name" value="Leucine-rich Repeat Variant"/>
    <property type="match status" value="1"/>
</dbReference>
<reference evidence="1" key="1">
    <citation type="journal article" date="2014" name="Front. Microbiol.">
        <title>High frequency of phylogenetically diverse reductive dehalogenase-homologous genes in deep subseafloor sedimentary metagenomes.</title>
        <authorList>
            <person name="Kawai M."/>
            <person name="Futagami T."/>
            <person name="Toyoda A."/>
            <person name="Takaki Y."/>
            <person name="Nishi S."/>
            <person name="Hori S."/>
            <person name="Arai W."/>
            <person name="Tsubouchi T."/>
            <person name="Morono Y."/>
            <person name="Uchiyama I."/>
            <person name="Ito T."/>
            <person name="Fujiyama A."/>
            <person name="Inagaki F."/>
            <person name="Takami H."/>
        </authorList>
    </citation>
    <scope>NUCLEOTIDE SEQUENCE</scope>
    <source>
        <strain evidence="1">Expedition CK06-06</strain>
    </source>
</reference>
<dbReference type="Pfam" id="PF13646">
    <property type="entry name" value="HEAT_2"/>
    <property type="match status" value="1"/>
</dbReference>
<comment type="caution">
    <text evidence="1">The sequence shown here is derived from an EMBL/GenBank/DDBJ whole genome shotgun (WGS) entry which is preliminary data.</text>
</comment>
<dbReference type="SUPFAM" id="SSF48371">
    <property type="entry name" value="ARM repeat"/>
    <property type="match status" value="1"/>
</dbReference>
<dbReference type="InterPro" id="IPR011989">
    <property type="entry name" value="ARM-like"/>
</dbReference>
<feature type="non-terminal residue" evidence="1">
    <location>
        <position position="1"/>
    </location>
</feature>
<evidence type="ECO:0008006" key="2">
    <source>
        <dbReference type="Google" id="ProtNLM"/>
    </source>
</evidence>
<dbReference type="EMBL" id="BARW01032394">
    <property type="protein sequence ID" value="GAJ12776.1"/>
    <property type="molecule type" value="Genomic_DNA"/>
</dbReference>
<evidence type="ECO:0000313" key="1">
    <source>
        <dbReference type="EMBL" id="GAJ12776.1"/>
    </source>
</evidence>
<dbReference type="AlphaFoldDB" id="X1VEV1"/>